<keyword evidence="1" id="KW-0812">Transmembrane</keyword>
<dbReference type="EMBL" id="DXBE01000054">
    <property type="protein sequence ID" value="HIZ69691.1"/>
    <property type="molecule type" value="Genomic_DNA"/>
</dbReference>
<evidence type="ECO:0000256" key="1">
    <source>
        <dbReference type="SAM" id="Phobius"/>
    </source>
</evidence>
<accession>A0A9D2FZS5</accession>
<evidence type="ECO:0000313" key="2">
    <source>
        <dbReference type="EMBL" id="HIZ69691.1"/>
    </source>
</evidence>
<dbReference type="GO" id="GO:0051301">
    <property type="term" value="P:cell division"/>
    <property type="evidence" value="ECO:0007669"/>
    <property type="project" value="UniProtKB-KW"/>
</dbReference>
<organism evidence="2 3">
    <name type="scientific">Candidatus Prevotella avicola</name>
    <dbReference type="NCBI Taxonomy" id="2838738"/>
    <lineage>
        <taxon>Bacteria</taxon>
        <taxon>Pseudomonadati</taxon>
        <taxon>Bacteroidota</taxon>
        <taxon>Bacteroidia</taxon>
        <taxon>Bacteroidales</taxon>
        <taxon>Prevotellaceae</taxon>
        <taxon>Prevotella</taxon>
    </lineage>
</organism>
<evidence type="ECO:0000313" key="3">
    <source>
        <dbReference type="Proteomes" id="UP000824055"/>
    </source>
</evidence>
<gene>
    <name evidence="2" type="ORF">H9966_07425</name>
</gene>
<keyword evidence="2" id="KW-0131">Cell cycle</keyword>
<dbReference type="AlphaFoldDB" id="A0A9D2FZS5"/>
<proteinExistence type="predicted"/>
<comment type="caution">
    <text evidence="2">The sequence shown here is derived from an EMBL/GenBank/DDBJ whole genome shotgun (WGS) entry which is preliminary data.</text>
</comment>
<keyword evidence="1" id="KW-1133">Transmembrane helix</keyword>
<name>A0A9D2FZS5_9BACT</name>
<dbReference type="Proteomes" id="UP000824055">
    <property type="component" value="Unassembled WGS sequence"/>
</dbReference>
<reference evidence="2" key="1">
    <citation type="journal article" date="2021" name="PeerJ">
        <title>Extensive microbial diversity within the chicken gut microbiome revealed by metagenomics and culture.</title>
        <authorList>
            <person name="Gilroy R."/>
            <person name="Ravi A."/>
            <person name="Getino M."/>
            <person name="Pursley I."/>
            <person name="Horton D.L."/>
            <person name="Alikhan N.F."/>
            <person name="Baker D."/>
            <person name="Gharbi K."/>
            <person name="Hall N."/>
            <person name="Watson M."/>
            <person name="Adriaenssens E.M."/>
            <person name="Foster-Nyarko E."/>
            <person name="Jarju S."/>
            <person name="Secka A."/>
            <person name="Antonio M."/>
            <person name="Oren A."/>
            <person name="Chaudhuri R.R."/>
            <person name="La Ragione R."/>
            <person name="Hildebrand F."/>
            <person name="Pallen M.J."/>
        </authorList>
    </citation>
    <scope>NUCLEOTIDE SEQUENCE</scope>
    <source>
        <strain evidence="2">ChiHecec3B27-8219</strain>
    </source>
</reference>
<reference evidence="2" key="2">
    <citation type="submission" date="2021-04" db="EMBL/GenBank/DDBJ databases">
        <authorList>
            <person name="Gilroy R."/>
        </authorList>
    </citation>
    <scope>NUCLEOTIDE SEQUENCE</scope>
    <source>
        <strain evidence="2">ChiHecec3B27-8219</strain>
    </source>
</reference>
<feature type="transmembrane region" description="Helical" evidence="1">
    <location>
        <begin position="9"/>
        <end position="28"/>
    </location>
</feature>
<keyword evidence="2" id="KW-0132">Cell division</keyword>
<protein>
    <submittedName>
        <fullName evidence="2">Cell division protein FtsQ</fullName>
    </submittedName>
</protein>
<sequence>MRINWKKTFVVTLDVILAVYLVLVFTSFNKPDETRKRCVKVAINIEDEMTNGFLDASDIKRRLQACKLYPLNKPMAQVNTREIEAMLKRSPFVKTTDCYKTEDGVVHILLTQRMPVVRIKSLNNDDYYLDDQDQVMPNTRYTSDLIIATGHINKAFAKDYVSVLSKCLMASELWRNQIEQINVLPDKGIELVPRVGNHVVYIGQLPESTNAAKRKEEVSAYVEKKMKRLEFFYKYGLSQAGWNKYSYINLEFDNQIICKKGSPHL</sequence>
<keyword evidence="1" id="KW-0472">Membrane</keyword>